<dbReference type="InterPro" id="IPR010178">
    <property type="entry name" value="Lit"/>
</dbReference>
<evidence type="ECO:0000256" key="1">
    <source>
        <dbReference type="SAM" id="Phobius"/>
    </source>
</evidence>
<dbReference type="EMBL" id="JACJLL010000069">
    <property type="protein sequence ID" value="MBM6819886.1"/>
    <property type="molecule type" value="Genomic_DNA"/>
</dbReference>
<gene>
    <name evidence="2" type="ORF">H6A19_11155</name>
</gene>
<protein>
    <submittedName>
        <fullName evidence="2">TIGR01906 family membrane protein</fullName>
    </submittedName>
</protein>
<dbReference type="Proteomes" id="UP000767334">
    <property type="component" value="Unassembled WGS sequence"/>
</dbReference>
<dbReference type="Pfam" id="PF07314">
    <property type="entry name" value="Lit"/>
    <property type="match status" value="1"/>
</dbReference>
<proteinExistence type="predicted"/>
<organism evidence="2 3">
    <name type="scientific">Clostridium saudiense</name>
    <dbReference type="NCBI Taxonomy" id="1414720"/>
    <lineage>
        <taxon>Bacteria</taxon>
        <taxon>Bacillati</taxon>
        <taxon>Bacillota</taxon>
        <taxon>Clostridia</taxon>
        <taxon>Eubacteriales</taxon>
        <taxon>Clostridiaceae</taxon>
        <taxon>Clostridium</taxon>
    </lineage>
</organism>
<keyword evidence="1" id="KW-1133">Transmembrane helix</keyword>
<reference evidence="2 3" key="1">
    <citation type="journal article" date="2021" name="Sci. Rep.">
        <title>The distribution of antibiotic resistance genes in chicken gut microbiota commensals.</title>
        <authorList>
            <person name="Juricova H."/>
            <person name="Matiasovicova J."/>
            <person name="Kubasova T."/>
            <person name="Cejkova D."/>
            <person name="Rychlik I."/>
        </authorList>
    </citation>
    <scope>NUCLEOTIDE SEQUENCE [LARGE SCALE GENOMIC DNA]</scope>
    <source>
        <strain evidence="2 3">An435</strain>
    </source>
</reference>
<feature type="transmembrane region" description="Helical" evidence="1">
    <location>
        <begin position="21"/>
        <end position="42"/>
    </location>
</feature>
<keyword evidence="3" id="KW-1185">Reference proteome</keyword>
<keyword evidence="1" id="KW-0472">Membrane</keyword>
<feature type="transmembrane region" description="Helical" evidence="1">
    <location>
        <begin position="102"/>
        <end position="124"/>
    </location>
</feature>
<accession>A0ABS2FHS1</accession>
<name>A0ABS2FHS1_9CLOT</name>
<comment type="caution">
    <text evidence="2">The sequence shown here is derived from an EMBL/GenBank/DDBJ whole genome shotgun (WGS) entry which is preliminary data.</text>
</comment>
<sequence>MGKNSGDKVYFNIIFRILRSIFTAISIISIATIISLNLRFIYKFIIDKYDLVNITGVSRENLMSDYSGLINYLQNPFIKSLKFENFAMSPYGEIHFYEVKRIFISLIIIALIFIIVNVVYAIVCKVKNNKHFMRKIIINLNSGSNILIVFFIVLVSAYIIDFSKAFIIFHKIFFKNDYWIFDENMDPIINALPEDLFMIYGAVILGIIIIVCIVIKVIKQKIISEKKYKY</sequence>
<evidence type="ECO:0000313" key="3">
    <source>
        <dbReference type="Proteomes" id="UP000767334"/>
    </source>
</evidence>
<evidence type="ECO:0000313" key="2">
    <source>
        <dbReference type="EMBL" id="MBM6819886.1"/>
    </source>
</evidence>
<dbReference type="RefSeq" id="WP_204572397.1">
    <property type="nucleotide sequence ID" value="NZ_JACJLL010000069.1"/>
</dbReference>
<feature type="transmembrane region" description="Helical" evidence="1">
    <location>
        <begin position="136"/>
        <end position="160"/>
    </location>
</feature>
<feature type="transmembrane region" description="Helical" evidence="1">
    <location>
        <begin position="197"/>
        <end position="218"/>
    </location>
</feature>
<keyword evidence="1" id="KW-0812">Transmembrane</keyword>
<dbReference type="NCBIfam" id="TIGR01906">
    <property type="entry name" value="integ_TIGR01906"/>
    <property type="match status" value="1"/>
</dbReference>